<proteinExistence type="predicted"/>
<name>T0Y7R6_9ZZZZ</name>
<reference evidence="2" key="1">
    <citation type="submission" date="2013-08" db="EMBL/GenBank/DDBJ databases">
        <authorList>
            <person name="Mendez C."/>
            <person name="Richter M."/>
            <person name="Ferrer M."/>
            <person name="Sanchez J."/>
        </authorList>
    </citation>
    <scope>NUCLEOTIDE SEQUENCE</scope>
</reference>
<dbReference type="GO" id="GO:0032259">
    <property type="term" value="P:methylation"/>
    <property type="evidence" value="ECO:0007669"/>
    <property type="project" value="UniProtKB-KW"/>
</dbReference>
<dbReference type="PANTHER" id="PTHR36973">
    <property type="entry name" value="SLL1456 PROTEIN-RELATED"/>
    <property type="match status" value="1"/>
</dbReference>
<dbReference type="PANTHER" id="PTHR36973:SF4">
    <property type="entry name" value="NODULATION PROTEIN"/>
    <property type="match status" value="1"/>
</dbReference>
<dbReference type="InterPro" id="IPR053188">
    <property type="entry name" value="FkbM_Methyltransferase"/>
</dbReference>
<protein>
    <submittedName>
        <fullName evidence="2">Methyltransferase, FkbM family domain protein</fullName>
    </submittedName>
</protein>
<keyword evidence="2" id="KW-0808">Transferase</keyword>
<dbReference type="InterPro" id="IPR029063">
    <property type="entry name" value="SAM-dependent_MTases_sf"/>
</dbReference>
<sequence length="164" mass="18619">MRFRIPLRCIRAAGHARTAAARRGAIEVRRLEGVIKPEQITTPALLRLDVRGYELQALRGCEALLDRFRYVYCECSFVALYEGQALADEVIAWLREHGLRLIGVYNMANDQRDRRKSRGEAQGTIATAVRCRRIFCLEGEVVGWKILRCAQNDKKNGVRGQDAS</sequence>
<gene>
    <name evidence="2" type="ORF">B1A_20058</name>
</gene>
<dbReference type="EMBL" id="AUZX01014797">
    <property type="protein sequence ID" value="EQD31161.1"/>
    <property type="molecule type" value="Genomic_DNA"/>
</dbReference>
<dbReference type="GO" id="GO:0008171">
    <property type="term" value="F:O-methyltransferase activity"/>
    <property type="evidence" value="ECO:0007669"/>
    <property type="project" value="TreeGrafter"/>
</dbReference>
<accession>T0Y7R6</accession>
<evidence type="ECO:0000313" key="2">
    <source>
        <dbReference type="EMBL" id="EQD31161.1"/>
    </source>
</evidence>
<feature type="domain" description="Methyltransferase FkbM" evidence="1">
    <location>
        <begin position="26"/>
        <end position="100"/>
    </location>
</feature>
<comment type="caution">
    <text evidence="2">The sequence shown here is derived from an EMBL/GenBank/DDBJ whole genome shotgun (WGS) entry which is preliminary data.</text>
</comment>
<feature type="non-terminal residue" evidence="2">
    <location>
        <position position="164"/>
    </location>
</feature>
<organism evidence="2">
    <name type="scientific">mine drainage metagenome</name>
    <dbReference type="NCBI Taxonomy" id="410659"/>
    <lineage>
        <taxon>unclassified sequences</taxon>
        <taxon>metagenomes</taxon>
        <taxon>ecological metagenomes</taxon>
    </lineage>
</organism>
<evidence type="ECO:0000259" key="1">
    <source>
        <dbReference type="Pfam" id="PF05050"/>
    </source>
</evidence>
<dbReference type="InterPro" id="IPR006342">
    <property type="entry name" value="FkbM_mtfrase"/>
</dbReference>
<dbReference type="AlphaFoldDB" id="T0Y7R6"/>
<keyword evidence="2" id="KW-0489">Methyltransferase</keyword>
<dbReference type="Gene3D" id="3.40.50.150">
    <property type="entry name" value="Vaccinia Virus protein VP39"/>
    <property type="match status" value="1"/>
</dbReference>
<reference evidence="2" key="2">
    <citation type="journal article" date="2014" name="ISME J.">
        <title>Microbial stratification in low pH oxic and suboxic macroscopic growths along an acid mine drainage.</title>
        <authorList>
            <person name="Mendez-Garcia C."/>
            <person name="Mesa V."/>
            <person name="Sprenger R.R."/>
            <person name="Richter M."/>
            <person name="Diez M.S."/>
            <person name="Solano J."/>
            <person name="Bargiela R."/>
            <person name="Golyshina O.V."/>
            <person name="Manteca A."/>
            <person name="Ramos J.L."/>
            <person name="Gallego J.R."/>
            <person name="Llorente I."/>
            <person name="Martins Dos Santos V.A."/>
            <person name="Jensen O.N."/>
            <person name="Pelaez A.I."/>
            <person name="Sanchez J."/>
            <person name="Ferrer M."/>
        </authorList>
    </citation>
    <scope>NUCLEOTIDE SEQUENCE</scope>
</reference>
<dbReference type="Pfam" id="PF05050">
    <property type="entry name" value="Methyltransf_21"/>
    <property type="match status" value="1"/>
</dbReference>
<dbReference type="SUPFAM" id="SSF53335">
    <property type="entry name" value="S-adenosyl-L-methionine-dependent methyltransferases"/>
    <property type="match status" value="1"/>
</dbReference>